<accession>L7VYV4</accession>
<dbReference type="SUPFAM" id="SSF50129">
    <property type="entry name" value="GroES-like"/>
    <property type="match status" value="2"/>
</dbReference>
<evidence type="ECO:0000256" key="1">
    <source>
        <dbReference type="ARBA" id="ARBA00022723"/>
    </source>
</evidence>
<dbReference type="Gene3D" id="3.90.180.10">
    <property type="entry name" value="Medium-chain alcohol dehydrogenases, catalytic domain"/>
    <property type="match status" value="1"/>
</dbReference>
<dbReference type="GO" id="GO:0051903">
    <property type="term" value="F:S-(hydroxymethyl)glutathione dehydrogenase [NAD(P)+] activity"/>
    <property type="evidence" value="ECO:0007669"/>
    <property type="project" value="TreeGrafter"/>
</dbReference>
<dbReference type="InterPro" id="IPR013149">
    <property type="entry name" value="ADH-like_C"/>
</dbReference>
<evidence type="ECO:0000313" key="7">
    <source>
        <dbReference type="EMBL" id="AGC72666.1"/>
    </source>
</evidence>
<evidence type="ECO:0000256" key="5">
    <source>
        <dbReference type="RuleBase" id="RU361277"/>
    </source>
</evidence>
<dbReference type="EC" id="1.1.1.1" evidence="7"/>
<dbReference type="CDD" id="cd08279">
    <property type="entry name" value="Zn_ADH_class_III"/>
    <property type="match status" value="1"/>
</dbReference>
<dbReference type="InterPro" id="IPR036291">
    <property type="entry name" value="NAD(P)-bd_dom_sf"/>
</dbReference>
<keyword evidence="4" id="KW-0520">NAD</keyword>
<keyword evidence="3 7" id="KW-0560">Oxidoreductase</keyword>
<dbReference type="NCBIfam" id="TIGR03989">
    <property type="entry name" value="Rxyl_3153"/>
    <property type="match status" value="1"/>
</dbReference>
<evidence type="ECO:0000259" key="6">
    <source>
        <dbReference type="SMART" id="SM00829"/>
    </source>
</evidence>
<reference evidence="7" key="1">
    <citation type="submission" date="2012-09" db="EMBL/GenBank/DDBJ databases">
        <title>Metagenomic Characterization of a Microbial Community in Wastewater Detects High Levels of Antibiotic Resistance.</title>
        <authorList>
            <person name="Abrams M."/>
            <person name="Caldwell A."/>
            <person name="Vandaei E."/>
            <person name="Lee W."/>
            <person name="Perrott J."/>
            <person name="Khan S.Y."/>
            <person name="Ta J."/>
            <person name="Romero D."/>
            <person name="Nguyen V."/>
            <person name="Pourmand N."/>
            <person name="Ouverney C.C."/>
        </authorList>
    </citation>
    <scope>NUCLEOTIDE SEQUENCE</scope>
</reference>
<dbReference type="Pfam" id="PF00107">
    <property type="entry name" value="ADH_zinc_N"/>
    <property type="match status" value="1"/>
</dbReference>
<keyword evidence="2 5" id="KW-0862">Zinc</keyword>
<dbReference type="GO" id="GO:0004022">
    <property type="term" value="F:alcohol dehydrogenase (NAD+) activity"/>
    <property type="evidence" value="ECO:0007669"/>
    <property type="project" value="UniProtKB-EC"/>
</dbReference>
<dbReference type="PROSITE" id="PS00059">
    <property type="entry name" value="ADH_ZINC"/>
    <property type="match status" value="1"/>
</dbReference>
<dbReference type="GO" id="GO:0008270">
    <property type="term" value="F:zinc ion binding"/>
    <property type="evidence" value="ECO:0007669"/>
    <property type="project" value="InterPro"/>
</dbReference>
<feature type="domain" description="Enoyl reductase (ER)" evidence="6">
    <location>
        <begin position="12"/>
        <end position="369"/>
    </location>
</feature>
<dbReference type="SUPFAM" id="SSF51735">
    <property type="entry name" value="NAD(P)-binding Rossmann-fold domains"/>
    <property type="match status" value="1"/>
</dbReference>
<dbReference type="GO" id="GO:0046294">
    <property type="term" value="P:formaldehyde catabolic process"/>
    <property type="evidence" value="ECO:0007669"/>
    <property type="project" value="TreeGrafter"/>
</dbReference>
<name>L7VYV4_9BACT</name>
<evidence type="ECO:0000256" key="4">
    <source>
        <dbReference type="ARBA" id="ARBA00023027"/>
    </source>
</evidence>
<dbReference type="InterPro" id="IPR002328">
    <property type="entry name" value="ADH_Zn_CS"/>
</dbReference>
<comment type="cofactor">
    <cofactor evidence="5">
        <name>Zn(2+)</name>
        <dbReference type="ChEBI" id="CHEBI:29105"/>
    </cofactor>
</comment>
<proteinExistence type="inferred from homology"/>
<dbReference type="PANTHER" id="PTHR43880:SF12">
    <property type="entry name" value="ALCOHOL DEHYDROGENASE CLASS-3"/>
    <property type="match status" value="1"/>
</dbReference>
<dbReference type="AlphaFoldDB" id="L7VYV4"/>
<dbReference type="Gene3D" id="3.40.50.720">
    <property type="entry name" value="NAD(P)-binding Rossmann-like Domain"/>
    <property type="match status" value="1"/>
</dbReference>
<evidence type="ECO:0000256" key="2">
    <source>
        <dbReference type="ARBA" id="ARBA00022833"/>
    </source>
</evidence>
<dbReference type="EMBL" id="JX649909">
    <property type="protein sequence ID" value="AGC72666.1"/>
    <property type="molecule type" value="Genomic_DNA"/>
</dbReference>
<dbReference type="SMART" id="SM00829">
    <property type="entry name" value="PKS_ER"/>
    <property type="match status" value="1"/>
</dbReference>
<dbReference type="Pfam" id="PF08240">
    <property type="entry name" value="ADH_N"/>
    <property type="match status" value="1"/>
</dbReference>
<keyword evidence="1 5" id="KW-0479">Metal-binding</keyword>
<evidence type="ECO:0000256" key="3">
    <source>
        <dbReference type="ARBA" id="ARBA00023002"/>
    </source>
</evidence>
<dbReference type="InterPro" id="IPR013154">
    <property type="entry name" value="ADH-like_N"/>
</dbReference>
<dbReference type="GO" id="GO:0005829">
    <property type="term" value="C:cytosol"/>
    <property type="evidence" value="ECO:0007669"/>
    <property type="project" value="TreeGrafter"/>
</dbReference>
<dbReference type="InterPro" id="IPR020843">
    <property type="entry name" value="ER"/>
</dbReference>
<dbReference type="InterPro" id="IPR011032">
    <property type="entry name" value="GroES-like_sf"/>
</dbReference>
<dbReference type="InterPro" id="IPR023921">
    <property type="entry name" value="ADH_Zn_actinomycetes"/>
</dbReference>
<comment type="similarity">
    <text evidence="5">Belongs to the zinc-containing alcohol dehydrogenase family.</text>
</comment>
<protein>
    <submittedName>
        <fullName evidence="7">Alcohol dehydrogenase</fullName>
        <ecNumber evidence="7">1.1.1.1</ecNumber>
    </submittedName>
</protein>
<dbReference type="PANTHER" id="PTHR43880">
    <property type="entry name" value="ALCOHOL DEHYDROGENASE"/>
    <property type="match status" value="1"/>
</dbReference>
<organism evidence="7">
    <name type="scientific">uncultured bacterium A1Q1_fos_2286</name>
    <dbReference type="NCBI Taxonomy" id="1256566"/>
    <lineage>
        <taxon>Bacteria</taxon>
        <taxon>environmental samples</taxon>
    </lineage>
</organism>
<sequence>MPTTSRAAVLWGIGEDWKIEEVTLDDPKAGDVLVKMAYAGMCHSDEHAVTGDLPLGLPVIGGHEGSGVVEAVGPGVTSVSPGDHVSMSFIPSCGRCKWCSTGRQFLCDEGAKLFDIGMMSDGREAHHVKGQPVGRYAQIGSFSEYALISENSVVRVEPDLPLDVVALVSCGVATGFGSATERAGTKPGDNVAVIGIGGIGINAVQGARAAGAKRVIAIDPVEFKREQAMEFGATHTYSSVEEAMAAVPDLTWGDMCDRVVLSAGVVHGDMVEPALNLTAKDGTLVVTGLAPMVETDAQMNLFMFSMMNKEIKGTVFGSTNPRAQIPNLLSMYREGELKLDELITRRYPLEEINQGYVDMREGKNLRGVIDFT</sequence>